<dbReference type="HOGENOM" id="CLU_1472707_0_0_0"/>
<name>B8GAF9_CHLAD</name>
<organism evidence="1 2">
    <name type="scientific">Chloroflexus aggregans (strain MD-66 / DSM 9485)</name>
    <dbReference type="NCBI Taxonomy" id="326427"/>
    <lineage>
        <taxon>Bacteria</taxon>
        <taxon>Bacillati</taxon>
        <taxon>Chloroflexota</taxon>
        <taxon>Chloroflexia</taxon>
        <taxon>Chloroflexales</taxon>
        <taxon>Chloroflexineae</taxon>
        <taxon>Chloroflexaceae</taxon>
        <taxon>Chloroflexus</taxon>
    </lineage>
</organism>
<dbReference type="RefSeq" id="WP_015942379.1">
    <property type="nucleotide sequence ID" value="NC_011831.1"/>
</dbReference>
<dbReference type="KEGG" id="cag:Cagg_3698"/>
<dbReference type="EMBL" id="CP001337">
    <property type="protein sequence ID" value="ACL26534.1"/>
    <property type="molecule type" value="Genomic_DNA"/>
</dbReference>
<protein>
    <submittedName>
        <fullName evidence="1">Uncharacterized protein</fullName>
    </submittedName>
</protein>
<dbReference type="AlphaFoldDB" id="B8GAF9"/>
<proteinExistence type="predicted"/>
<evidence type="ECO:0000313" key="2">
    <source>
        <dbReference type="Proteomes" id="UP000002508"/>
    </source>
</evidence>
<accession>B8GAF9</accession>
<evidence type="ECO:0000313" key="1">
    <source>
        <dbReference type="EMBL" id="ACL26534.1"/>
    </source>
</evidence>
<gene>
    <name evidence="1" type="ordered locus">Cagg_3698</name>
</gene>
<keyword evidence="2" id="KW-1185">Reference proteome</keyword>
<reference evidence="1" key="1">
    <citation type="submission" date="2008-12" db="EMBL/GenBank/DDBJ databases">
        <title>Complete sequence of Chloroflexus aggregans DSM 9485.</title>
        <authorList>
            <consortium name="US DOE Joint Genome Institute"/>
            <person name="Lucas S."/>
            <person name="Copeland A."/>
            <person name="Lapidus A."/>
            <person name="Glavina del Rio T."/>
            <person name="Dalin E."/>
            <person name="Tice H."/>
            <person name="Pitluck S."/>
            <person name="Foster B."/>
            <person name="Larimer F."/>
            <person name="Land M."/>
            <person name="Hauser L."/>
            <person name="Kyrpides N."/>
            <person name="Mikhailova N."/>
            <person name="Bryant D."/>
            <person name="Richardson P."/>
        </authorList>
    </citation>
    <scope>NUCLEOTIDE SEQUENCE</scope>
    <source>
        <strain evidence="1">DSM 9485</strain>
    </source>
</reference>
<dbReference type="Proteomes" id="UP000002508">
    <property type="component" value="Chromosome"/>
</dbReference>
<sequence length="183" mass="20194">MLELELPWWLDVVLSFLGIGDIIDLIREQIIKRFAGKEPDNLITAIAVLGLVADAGWLQPIPSVEDAPNVTLALLKTIAKRLPKGKTRDYLAELIEKTAKNPDDFKRLVDFGVALNKHPDILETLIASPKVMRAALEGGSEFVELLAKYGDDAFDAAKILGKHAPDVIKNIMTLHIYPVLTAY</sequence>